<name>A0A4Q9BET3_9BACT</name>
<protein>
    <submittedName>
        <fullName evidence="1">Uncharacterized protein</fullName>
    </submittedName>
</protein>
<comment type="caution">
    <text evidence="1">The sequence shown here is derived from an EMBL/GenBank/DDBJ whole genome shotgun (WGS) entry which is preliminary data.</text>
</comment>
<dbReference type="AlphaFoldDB" id="A0A4Q9BET3"/>
<dbReference type="PROSITE" id="PS51257">
    <property type="entry name" value="PROKAR_LIPOPROTEIN"/>
    <property type="match status" value="1"/>
</dbReference>
<reference evidence="1 2" key="1">
    <citation type="submission" date="2019-02" db="EMBL/GenBank/DDBJ databases">
        <title>Genome of a new Bacteroidetes strain.</title>
        <authorList>
            <person name="Pitt A."/>
        </authorList>
    </citation>
    <scope>NUCLEOTIDE SEQUENCE [LARGE SCALE GENOMIC DNA]</scope>
    <source>
        <strain evidence="1 2">103A-SOEBACH</strain>
    </source>
</reference>
<evidence type="ECO:0000313" key="2">
    <source>
        <dbReference type="Proteomes" id="UP000293583"/>
    </source>
</evidence>
<dbReference type="EMBL" id="SEWY01000002">
    <property type="protein sequence ID" value="TBH74527.1"/>
    <property type="molecule type" value="Genomic_DNA"/>
</dbReference>
<sequence>MKRALLLGVICCMGIFSSCMNEKFQNELLSTERESQQEFIKRNSVHVVEIQDFILANQELVQANQELISSEFKGSLFAYFSSNKSDELGFDRLVNRAKQNVRLNQNYYSFHKDKTVIVEEVLAEINQNNNKYTGMLLDDSGDRKTCMVLYMQNVSDCRESFYRDATFAVLAAGVGGFISGLLPAINAGWGLLECQNRAQRNFDYCLGNI</sequence>
<proteinExistence type="predicted"/>
<accession>A0A4Q9BET3</accession>
<gene>
    <name evidence="1" type="ORF">EWU20_05125</name>
</gene>
<keyword evidence="2" id="KW-1185">Reference proteome</keyword>
<dbReference type="Proteomes" id="UP000293583">
    <property type="component" value="Unassembled WGS sequence"/>
</dbReference>
<evidence type="ECO:0000313" key="1">
    <source>
        <dbReference type="EMBL" id="TBH74527.1"/>
    </source>
</evidence>
<dbReference type="RefSeq" id="WP_130922977.1">
    <property type="nucleotide sequence ID" value="NZ_JAANOL010000002.1"/>
</dbReference>
<organism evidence="1 2">
    <name type="scientific">Aquirufa antheringensis</name>
    <dbReference type="NCBI Taxonomy" id="2516559"/>
    <lineage>
        <taxon>Bacteria</taxon>
        <taxon>Pseudomonadati</taxon>
        <taxon>Bacteroidota</taxon>
        <taxon>Cytophagia</taxon>
        <taxon>Cytophagales</taxon>
        <taxon>Flectobacillaceae</taxon>
        <taxon>Aquirufa</taxon>
    </lineage>
</organism>